<reference evidence="6" key="1">
    <citation type="submission" date="2018-12" db="EMBL/GenBank/DDBJ databases">
        <title>Tengunoibacter tsumagoiensis gen. nov., sp. nov., Dictyobacter kobayashii sp. nov., D. alpinus sp. nov., and D. joshuensis sp. nov. and description of Dictyobacteraceae fam. nov. within the order Ktedonobacterales isolated from Tengu-no-mugimeshi.</title>
        <authorList>
            <person name="Wang C.M."/>
            <person name="Zheng Y."/>
            <person name="Sakai Y."/>
            <person name="Toyoda A."/>
            <person name="Minakuchi Y."/>
            <person name="Abe K."/>
            <person name="Yokota A."/>
            <person name="Yabe S."/>
        </authorList>
    </citation>
    <scope>NUCLEOTIDE SEQUENCE [LARGE SCALE GENOMIC DNA]</scope>
    <source>
        <strain evidence="6">Uno11</strain>
    </source>
</reference>
<comment type="caution">
    <text evidence="5">The sequence shown here is derived from an EMBL/GenBank/DDBJ whole genome shotgun (WGS) entry which is preliminary data.</text>
</comment>
<keyword evidence="4" id="KW-0720">Serine protease</keyword>
<dbReference type="OrthoDB" id="3373764at2"/>
<dbReference type="GO" id="GO:0006508">
    <property type="term" value="P:proteolysis"/>
    <property type="evidence" value="ECO:0007669"/>
    <property type="project" value="UniProtKB-KW"/>
</dbReference>
<dbReference type="InterPro" id="IPR005320">
    <property type="entry name" value="Peptidase_S51"/>
</dbReference>
<dbReference type="AlphaFoldDB" id="A0A402AGC1"/>
<dbReference type="Pfam" id="PF03575">
    <property type="entry name" value="Peptidase_S51"/>
    <property type="match status" value="1"/>
</dbReference>
<dbReference type="Gene3D" id="3.40.50.880">
    <property type="match status" value="1"/>
</dbReference>
<comment type="similarity">
    <text evidence="1">Belongs to the peptidase S51 family.</text>
</comment>
<keyword evidence="6" id="KW-1185">Reference proteome</keyword>
<dbReference type="InterPro" id="IPR029062">
    <property type="entry name" value="Class_I_gatase-like"/>
</dbReference>
<proteinExistence type="inferred from homology"/>
<evidence type="ECO:0000256" key="1">
    <source>
        <dbReference type="ARBA" id="ARBA00006534"/>
    </source>
</evidence>
<dbReference type="PANTHER" id="PTHR20842:SF0">
    <property type="entry name" value="ALPHA-ASPARTYL DIPEPTIDASE"/>
    <property type="match status" value="1"/>
</dbReference>
<evidence type="ECO:0000313" key="5">
    <source>
        <dbReference type="EMBL" id="GCE18142.1"/>
    </source>
</evidence>
<name>A0A402AGC1_9CHLR</name>
<evidence type="ECO:0000256" key="3">
    <source>
        <dbReference type="ARBA" id="ARBA00022801"/>
    </source>
</evidence>
<dbReference type="EMBL" id="BIFS01000001">
    <property type="protein sequence ID" value="GCE18142.1"/>
    <property type="molecule type" value="Genomic_DNA"/>
</dbReference>
<evidence type="ECO:0000256" key="2">
    <source>
        <dbReference type="ARBA" id="ARBA00022670"/>
    </source>
</evidence>
<dbReference type="RefSeq" id="WP_126549724.1">
    <property type="nucleotide sequence ID" value="NZ_BIFS01000001.1"/>
</dbReference>
<dbReference type="Proteomes" id="UP000287188">
    <property type="component" value="Unassembled WGS sequence"/>
</dbReference>
<keyword evidence="3" id="KW-0378">Hydrolase</keyword>
<evidence type="ECO:0000256" key="4">
    <source>
        <dbReference type="ARBA" id="ARBA00022825"/>
    </source>
</evidence>
<protein>
    <submittedName>
        <fullName evidence="5">Peptidase E</fullName>
    </submittedName>
</protein>
<gene>
    <name evidence="5" type="primary">pepE</name>
    <name evidence="5" type="ORF">KDK_19420</name>
</gene>
<sequence length="248" mass="27829">MEDNLLLLSNSKTHNMGYLAHAREALLDFLDGHRTIYFAPYAAAKTAYDSYTATIQEAFKANDFDVKVIGLHTVDQPAMTLREAEVLFVGGGNSFRLLKTLQQLDVLNVVRERVTGGELRYMGSSAGTNMSCPTLRTTNDMPIVQPTSFASFGLIPFQINPHYQDPVVGSTHMGETREDRILEFLEENDVPVVGLREGSWLRKRGAHLTLDGLTAARIFRRHTEPQEYQPGSDLSWLLTLHATFDQNR</sequence>
<evidence type="ECO:0000313" key="6">
    <source>
        <dbReference type="Proteomes" id="UP000287188"/>
    </source>
</evidence>
<accession>A0A402AGC1</accession>
<dbReference type="PANTHER" id="PTHR20842">
    <property type="entry name" value="PROTEASE S51 ALPHA-ASPARTYL DIPEPTIDASE"/>
    <property type="match status" value="1"/>
</dbReference>
<dbReference type="SUPFAM" id="SSF52317">
    <property type="entry name" value="Class I glutamine amidotransferase-like"/>
    <property type="match status" value="1"/>
</dbReference>
<keyword evidence="2" id="KW-0645">Protease</keyword>
<dbReference type="NCBIfam" id="NF003642">
    <property type="entry name" value="PRK05282.1"/>
    <property type="match status" value="1"/>
</dbReference>
<dbReference type="GO" id="GO:0008236">
    <property type="term" value="F:serine-type peptidase activity"/>
    <property type="evidence" value="ECO:0007669"/>
    <property type="project" value="UniProtKB-KW"/>
</dbReference>
<organism evidence="5 6">
    <name type="scientific">Dictyobacter kobayashii</name>
    <dbReference type="NCBI Taxonomy" id="2014872"/>
    <lineage>
        <taxon>Bacteria</taxon>
        <taxon>Bacillati</taxon>
        <taxon>Chloroflexota</taxon>
        <taxon>Ktedonobacteria</taxon>
        <taxon>Ktedonobacterales</taxon>
        <taxon>Dictyobacteraceae</taxon>
        <taxon>Dictyobacter</taxon>
    </lineage>
</organism>
<dbReference type="CDD" id="cd03146">
    <property type="entry name" value="GAT1_Peptidase_E"/>
    <property type="match status" value="1"/>
</dbReference>